<evidence type="ECO:0000256" key="7">
    <source>
        <dbReference type="ARBA" id="ARBA00022694"/>
    </source>
</evidence>
<keyword evidence="9" id="KW-0547">Nucleotide-binding</keyword>
<dbReference type="InterPro" id="IPR013917">
    <property type="entry name" value="tRNA_wybutosine-synth"/>
</dbReference>
<dbReference type="GO" id="GO:0046872">
    <property type="term" value="F:metal ion binding"/>
    <property type="evidence" value="ECO:0007669"/>
    <property type="project" value="UniProtKB-KW"/>
</dbReference>
<dbReference type="Pfam" id="PF08608">
    <property type="entry name" value="Wyosine_form"/>
    <property type="match status" value="1"/>
</dbReference>
<dbReference type="GO" id="GO:0010181">
    <property type="term" value="F:FMN binding"/>
    <property type="evidence" value="ECO:0007669"/>
    <property type="project" value="InterPro"/>
</dbReference>
<evidence type="ECO:0000313" key="22">
    <source>
        <dbReference type="Proteomes" id="UP000613177"/>
    </source>
</evidence>
<evidence type="ECO:0000256" key="2">
    <source>
        <dbReference type="ARBA" id="ARBA00004797"/>
    </source>
</evidence>
<evidence type="ECO:0000256" key="9">
    <source>
        <dbReference type="ARBA" id="ARBA00022741"/>
    </source>
</evidence>
<keyword evidence="10" id="KW-0408">Iron</keyword>
<proteinExistence type="inferred from homology"/>
<evidence type="ECO:0000256" key="17">
    <source>
        <dbReference type="SAM" id="Coils"/>
    </source>
</evidence>
<evidence type="ECO:0000256" key="6">
    <source>
        <dbReference type="ARBA" id="ARBA00022691"/>
    </source>
</evidence>
<dbReference type="PANTHER" id="PTHR13930">
    <property type="entry name" value="S-ADENOSYL-L-METHIONINE-DEPENDENT TRNA 4-DEMETHYLWYOSINE SYNTHASE"/>
    <property type="match status" value="1"/>
</dbReference>
<evidence type="ECO:0000256" key="5">
    <source>
        <dbReference type="ARBA" id="ARBA00022485"/>
    </source>
</evidence>
<dbReference type="SUPFAM" id="SSF52218">
    <property type="entry name" value="Flavoproteins"/>
    <property type="match status" value="1"/>
</dbReference>
<dbReference type="FunFam" id="3.20.20.70:FF:000196">
    <property type="entry name" value="S-adenosyl-L-methionine-dependent tRNA 4-demethylwyosine synthase"/>
    <property type="match status" value="1"/>
</dbReference>
<dbReference type="PROSITE" id="PS51918">
    <property type="entry name" value="RADICAL_SAM"/>
    <property type="match status" value="1"/>
</dbReference>
<gene>
    <name evidence="21" type="ORF">INT48_006500</name>
</gene>
<dbReference type="EMBL" id="JAEPRE010000038">
    <property type="protein sequence ID" value="KAG2235119.1"/>
    <property type="molecule type" value="Genomic_DNA"/>
</dbReference>
<name>A0A8H7W1K4_9FUNG</name>
<keyword evidence="8" id="KW-0479">Metal-binding</keyword>
<keyword evidence="12" id="KW-0456">Lyase</keyword>
<dbReference type="InterPro" id="IPR013785">
    <property type="entry name" value="Aldolase_TIM"/>
</dbReference>
<feature type="region of interest" description="Disordered" evidence="18">
    <location>
        <begin position="281"/>
        <end position="310"/>
    </location>
</feature>
<dbReference type="PANTHER" id="PTHR13930:SF0">
    <property type="entry name" value="S-ADENOSYL-L-METHIONINE-DEPENDENT TRNA 4-DEMETHYLWYOSINE SYNTHASE TYW1-RELATED"/>
    <property type="match status" value="1"/>
</dbReference>
<keyword evidence="17" id="KW-0175">Coiled coil</keyword>
<dbReference type="Gene3D" id="3.40.50.360">
    <property type="match status" value="1"/>
</dbReference>
<protein>
    <recommendedName>
        <fullName evidence="15">S-adenosyl-L-methionine-dependent tRNA 4-demethylwyosine synthase</fullName>
        <ecNumber evidence="4">4.1.3.44</ecNumber>
    </recommendedName>
    <alternativeName>
        <fullName evidence="16">tRNA wybutosine-synthesizing protein 1</fullName>
    </alternativeName>
</protein>
<dbReference type="InterPro" id="IPR007197">
    <property type="entry name" value="rSAM"/>
</dbReference>
<keyword evidence="7" id="KW-0819">tRNA processing</keyword>
<reference evidence="21" key="1">
    <citation type="submission" date="2021-01" db="EMBL/GenBank/DDBJ databases">
        <title>Metabolic potential, ecology and presence of endohyphal bacteria is reflected in genomic diversity of Mucoromycotina.</title>
        <authorList>
            <person name="Muszewska A."/>
            <person name="Okrasinska A."/>
            <person name="Steczkiewicz K."/>
            <person name="Drgas O."/>
            <person name="Orlowska M."/>
            <person name="Perlinska-Lenart U."/>
            <person name="Aleksandrzak-Piekarczyk T."/>
            <person name="Szatraj K."/>
            <person name="Zielenkiewicz U."/>
            <person name="Pilsyk S."/>
            <person name="Malc E."/>
            <person name="Mieczkowski P."/>
            <person name="Kruszewska J.S."/>
            <person name="Biernat P."/>
            <person name="Pawlowska J."/>
        </authorList>
    </citation>
    <scope>NUCLEOTIDE SEQUENCE</scope>
    <source>
        <strain evidence="21">WA0000018081</strain>
    </source>
</reference>
<dbReference type="PRINTS" id="PR00369">
    <property type="entry name" value="FLAVODOXIN"/>
</dbReference>
<comment type="function">
    <text evidence="13">Probable component of the wybutosine biosynthesis pathway. Wybutosine is a hyper modified guanosine with a tricyclic base found at the 3'-position adjacent to the anticodon of eukaryotic phenylalanine tRNA. Catalyzes the condensation of N-methylguanine with 2 carbon atoms from pyruvate to form the tricyclic 4-demethylwyosine, an intermediate in wybutosine biosynthesis.</text>
</comment>
<evidence type="ECO:0000313" key="21">
    <source>
        <dbReference type="EMBL" id="KAG2235119.1"/>
    </source>
</evidence>
<dbReference type="InterPro" id="IPR029039">
    <property type="entry name" value="Flavoprotein-like_sf"/>
</dbReference>
<evidence type="ECO:0000256" key="14">
    <source>
        <dbReference type="ARBA" id="ARBA00049466"/>
    </source>
</evidence>
<evidence type="ECO:0000256" key="13">
    <source>
        <dbReference type="ARBA" id="ARBA00025368"/>
    </source>
</evidence>
<feature type="domain" description="Flavodoxin-like" evidence="19">
    <location>
        <begin position="121"/>
        <end position="270"/>
    </location>
</feature>
<evidence type="ECO:0000256" key="11">
    <source>
        <dbReference type="ARBA" id="ARBA00023014"/>
    </source>
</evidence>
<feature type="domain" description="Radical SAM core" evidence="20">
    <location>
        <begin position="416"/>
        <end position="659"/>
    </location>
</feature>
<dbReference type="Pfam" id="PF00258">
    <property type="entry name" value="Flavodoxin_1"/>
    <property type="match status" value="1"/>
</dbReference>
<feature type="compositionally biased region" description="Polar residues" evidence="18">
    <location>
        <begin position="62"/>
        <end position="75"/>
    </location>
</feature>
<dbReference type="PROSITE" id="PS50902">
    <property type="entry name" value="FLAVODOXIN_LIKE"/>
    <property type="match status" value="1"/>
</dbReference>
<evidence type="ECO:0000259" key="19">
    <source>
        <dbReference type="PROSITE" id="PS50902"/>
    </source>
</evidence>
<evidence type="ECO:0000256" key="18">
    <source>
        <dbReference type="SAM" id="MobiDB-lite"/>
    </source>
</evidence>
<keyword evidence="22" id="KW-1185">Reference proteome</keyword>
<dbReference type="CDD" id="cd01335">
    <property type="entry name" value="Radical_SAM"/>
    <property type="match status" value="1"/>
</dbReference>
<comment type="catalytic activity">
    <reaction evidence="14">
        <text>N(1)-methylguanosine(37) in tRNA(Phe) + pyruvate + S-adenosyl-L-methionine = 4-demethylwyosine(37) in tRNA(Phe) + 5'-deoxyadenosine + L-methionine + CO2 + H2O</text>
        <dbReference type="Rhea" id="RHEA:36347"/>
        <dbReference type="Rhea" id="RHEA-COMP:10164"/>
        <dbReference type="Rhea" id="RHEA-COMP:10165"/>
        <dbReference type="ChEBI" id="CHEBI:15361"/>
        <dbReference type="ChEBI" id="CHEBI:15377"/>
        <dbReference type="ChEBI" id="CHEBI:16526"/>
        <dbReference type="ChEBI" id="CHEBI:17319"/>
        <dbReference type="ChEBI" id="CHEBI:57844"/>
        <dbReference type="ChEBI" id="CHEBI:59789"/>
        <dbReference type="ChEBI" id="CHEBI:64315"/>
        <dbReference type="ChEBI" id="CHEBI:73542"/>
        <dbReference type="EC" id="4.1.3.44"/>
    </reaction>
</comment>
<keyword evidence="6" id="KW-0949">S-adenosyl-L-methionine</keyword>
<evidence type="ECO:0000256" key="16">
    <source>
        <dbReference type="ARBA" id="ARBA00077859"/>
    </source>
</evidence>
<dbReference type="Pfam" id="PF04055">
    <property type="entry name" value="Radical_SAM"/>
    <property type="match status" value="1"/>
</dbReference>
<evidence type="ECO:0000256" key="3">
    <source>
        <dbReference type="ARBA" id="ARBA00010115"/>
    </source>
</evidence>
<feature type="compositionally biased region" description="Acidic residues" evidence="18">
    <location>
        <begin position="290"/>
        <end position="310"/>
    </location>
</feature>
<dbReference type="UniPathway" id="UPA00375"/>
<dbReference type="GO" id="GO:0102521">
    <property type="term" value="F:tRNA-4-demethylwyosine synthase activity"/>
    <property type="evidence" value="ECO:0007669"/>
    <property type="project" value="UniProtKB-EC"/>
</dbReference>
<evidence type="ECO:0000256" key="8">
    <source>
        <dbReference type="ARBA" id="ARBA00022723"/>
    </source>
</evidence>
<dbReference type="GO" id="GO:0031591">
    <property type="term" value="P:wybutosine biosynthetic process"/>
    <property type="evidence" value="ECO:0007669"/>
    <property type="project" value="TreeGrafter"/>
</dbReference>
<dbReference type="SUPFAM" id="SSF102114">
    <property type="entry name" value="Radical SAM enzymes"/>
    <property type="match status" value="1"/>
</dbReference>
<evidence type="ECO:0000256" key="12">
    <source>
        <dbReference type="ARBA" id="ARBA00023239"/>
    </source>
</evidence>
<dbReference type="InterPro" id="IPR008254">
    <property type="entry name" value="Flavodoxin/NO_synth"/>
</dbReference>
<comment type="pathway">
    <text evidence="2">tRNA modification; wybutosine-tRNA(Phe) biosynthesis.</text>
</comment>
<accession>A0A8H7W1K4</accession>
<dbReference type="SFLD" id="SFLDS00029">
    <property type="entry name" value="Radical_SAM"/>
    <property type="match status" value="1"/>
</dbReference>
<evidence type="ECO:0000256" key="15">
    <source>
        <dbReference type="ARBA" id="ARBA00071388"/>
    </source>
</evidence>
<evidence type="ECO:0000256" key="1">
    <source>
        <dbReference type="ARBA" id="ARBA00001966"/>
    </source>
</evidence>
<dbReference type="SFLD" id="SFLDG01071">
    <property type="entry name" value="tRNA_wybutosine-synthesizing"/>
    <property type="match status" value="1"/>
</dbReference>
<keyword evidence="11" id="KW-0411">Iron-sulfur</keyword>
<dbReference type="InterPro" id="IPR058240">
    <property type="entry name" value="rSAM_sf"/>
</dbReference>
<evidence type="ECO:0000256" key="4">
    <source>
        <dbReference type="ARBA" id="ARBA00012821"/>
    </source>
</evidence>
<dbReference type="AlphaFoldDB" id="A0A8H7W1K4"/>
<dbReference type="InterPro" id="IPR001094">
    <property type="entry name" value="Flavdoxin-like"/>
</dbReference>
<dbReference type="Proteomes" id="UP000613177">
    <property type="component" value="Unassembled WGS sequence"/>
</dbReference>
<feature type="region of interest" description="Disordered" evidence="18">
    <location>
        <begin position="57"/>
        <end position="83"/>
    </location>
</feature>
<comment type="cofactor">
    <cofactor evidence="1">
        <name>[4Fe-4S] cluster</name>
        <dbReference type="ChEBI" id="CHEBI:49883"/>
    </cofactor>
</comment>
<evidence type="ECO:0000256" key="10">
    <source>
        <dbReference type="ARBA" id="ARBA00023004"/>
    </source>
</evidence>
<sequence length="749" mass="84117">MSNFINSLLYGFTNILSVGPEEPKEGDSAGCGSEQGCCKDQPKVKQACQNEAADACCSSSSEPKQNTGCCSSSSEPKQETGCCKDNTVKSETKDTCCQSSDTGKEACACEGEKEPVVIDHLKIIFSTLTGTAKTMASEIENKIRQNDRVTVNKVDIMDITEYDNDNLLQETAICVFILSTYNVEGPLDWFSNWLHDLRYDFRVDRDALKKLRYSVCGLGDSAYGDEFNVAAANIDKWLGRLGATRIYPLGECDKNADQKGQFDTWSNGFVSELEDKQCLEFSPTDISYQSDEEEDEASGEENGEIDIEGSGDEMVDLEDMGNMASKIKAAKARRAEEEEDYENSKAKAKRMIGVDDNKPREKASAPQAREMVSPMIMKNLTKQGYKVIGTHSGVKICRWTKSALRGRGFCYKHAFYGIQSHLCMETTPSLACANKCVFCWRHHTNPVGTTWRWKVDDPQFILDGAMENHYKMIKQLKGVPGVKAERFQEAFTIRHCALSLVGEPIFYPHINDFVTMLHKKRISSFLVTNAQFPDKIAEMVPITQLYVSVDAATKETLKKIDRPLFRDFWERFLNCLEQLALKGQRTVYRMTLVKGHNTAEIDGYVELIRRGKPSFIEVKGVTYCGYSGASDLTMANVPFHVEVIDFCQKLVSKLGGDYEISAEHAHSCSLLIAHKDFKVDGVWHTHIDYNKFFELVESGKPFNSLDYMAKTPEWALHGHEAAGFDPEETRFYRKNRKVVAAPENPDINA</sequence>
<dbReference type="EC" id="4.1.3.44" evidence="4"/>
<dbReference type="Gene3D" id="3.20.20.70">
    <property type="entry name" value="Aldolase class I"/>
    <property type="match status" value="1"/>
</dbReference>
<comment type="similarity">
    <text evidence="3">Belongs to the TYW1 family.</text>
</comment>
<dbReference type="GO" id="GO:0051539">
    <property type="term" value="F:4 iron, 4 sulfur cluster binding"/>
    <property type="evidence" value="ECO:0007669"/>
    <property type="project" value="UniProtKB-KW"/>
</dbReference>
<dbReference type="SFLD" id="SFLDF00284">
    <property type="entry name" value="tRNA_wybutosine-synthesizing"/>
    <property type="match status" value="1"/>
</dbReference>
<comment type="caution">
    <text evidence="21">The sequence shown here is derived from an EMBL/GenBank/DDBJ whole genome shotgun (WGS) entry which is preliminary data.</text>
</comment>
<keyword evidence="5" id="KW-0004">4Fe-4S</keyword>
<organism evidence="21 22">
    <name type="scientific">Thamnidium elegans</name>
    <dbReference type="NCBI Taxonomy" id="101142"/>
    <lineage>
        <taxon>Eukaryota</taxon>
        <taxon>Fungi</taxon>
        <taxon>Fungi incertae sedis</taxon>
        <taxon>Mucoromycota</taxon>
        <taxon>Mucoromycotina</taxon>
        <taxon>Mucoromycetes</taxon>
        <taxon>Mucorales</taxon>
        <taxon>Mucorineae</taxon>
        <taxon>Mucoraceae</taxon>
        <taxon>Thamnidium</taxon>
    </lineage>
</organism>
<dbReference type="InterPro" id="IPR034556">
    <property type="entry name" value="tRNA_wybutosine-synthase"/>
</dbReference>
<evidence type="ECO:0000259" key="20">
    <source>
        <dbReference type="PROSITE" id="PS51918"/>
    </source>
</evidence>
<feature type="coiled-coil region" evidence="17">
    <location>
        <begin position="320"/>
        <end position="347"/>
    </location>
</feature>